<dbReference type="InterPro" id="IPR045519">
    <property type="entry name" value="DUF6476"/>
</dbReference>
<sequence length="102" mass="11031">MEQAPAPEGLPPGLRFLKALVILLTLTMIVGVITVVWLLVTRMPTALARLPPMPDSITLPDGTRATAFTQGQGWYAVVTADEQIMIFDRDSGALLKTVAVRD</sequence>
<evidence type="ECO:0000313" key="2">
    <source>
        <dbReference type="EMBL" id="PZQ96805.1"/>
    </source>
</evidence>
<name>A0A2W5SC49_CERSP</name>
<protein>
    <submittedName>
        <fullName evidence="2">Uncharacterized protein</fullName>
    </submittedName>
</protein>
<keyword evidence="1" id="KW-0472">Membrane</keyword>
<dbReference type="EMBL" id="QFQS01000003">
    <property type="protein sequence ID" value="PZQ96805.1"/>
    <property type="molecule type" value="Genomic_DNA"/>
</dbReference>
<keyword evidence="1" id="KW-0812">Transmembrane</keyword>
<comment type="caution">
    <text evidence="2">The sequence shown here is derived from an EMBL/GenBank/DDBJ whole genome shotgun (WGS) entry which is preliminary data.</text>
</comment>
<dbReference type="AlphaFoldDB" id="A0A2W5SC49"/>
<organism evidence="2 3">
    <name type="scientific">Cereibacter sphaeroides</name>
    <name type="common">Rhodobacter sphaeroides</name>
    <dbReference type="NCBI Taxonomy" id="1063"/>
    <lineage>
        <taxon>Bacteria</taxon>
        <taxon>Pseudomonadati</taxon>
        <taxon>Pseudomonadota</taxon>
        <taxon>Alphaproteobacteria</taxon>
        <taxon>Rhodobacterales</taxon>
        <taxon>Paracoccaceae</taxon>
        <taxon>Cereibacter</taxon>
    </lineage>
</organism>
<feature type="transmembrane region" description="Helical" evidence="1">
    <location>
        <begin position="20"/>
        <end position="40"/>
    </location>
</feature>
<keyword evidence="1" id="KW-1133">Transmembrane helix</keyword>
<dbReference type="Proteomes" id="UP000248975">
    <property type="component" value="Unassembled WGS sequence"/>
</dbReference>
<gene>
    <name evidence="2" type="ORF">DI533_14595</name>
</gene>
<proteinExistence type="predicted"/>
<evidence type="ECO:0000256" key="1">
    <source>
        <dbReference type="SAM" id="Phobius"/>
    </source>
</evidence>
<accession>A0A2W5SC49</accession>
<evidence type="ECO:0000313" key="3">
    <source>
        <dbReference type="Proteomes" id="UP000248975"/>
    </source>
</evidence>
<reference evidence="2 3" key="1">
    <citation type="submission" date="2017-08" db="EMBL/GenBank/DDBJ databases">
        <title>Infants hospitalized years apart are colonized by the same room-sourced microbial strains.</title>
        <authorList>
            <person name="Brooks B."/>
            <person name="Olm M.R."/>
            <person name="Firek B.A."/>
            <person name="Baker R."/>
            <person name="Thomas B.C."/>
            <person name="Morowitz M.J."/>
            <person name="Banfield J.F."/>
        </authorList>
    </citation>
    <scope>NUCLEOTIDE SEQUENCE [LARGE SCALE GENOMIC DNA]</scope>
    <source>
        <strain evidence="2">S2_003_000_R2_11</strain>
    </source>
</reference>
<dbReference type="Pfam" id="PF20082">
    <property type="entry name" value="DUF6476"/>
    <property type="match status" value="1"/>
</dbReference>